<dbReference type="PRINTS" id="PR00039">
    <property type="entry name" value="HTHLYSR"/>
</dbReference>
<dbReference type="Pfam" id="PF00126">
    <property type="entry name" value="HTH_1"/>
    <property type="match status" value="1"/>
</dbReference>
<dbReference type="InterPro" id="IPR036388">
    <property type="entry name" value="WH-like_DNA-bd_sf"/>
</dbReference>
<keyword evidence="4" id="KW-0804">Transcription</keyword>
<gene>
    <name evidence="6" type="primary">gcvA_6</name>
    <name evidence="6" type="ORF">NIT7321_01410</name>
</gene>
<evidence type="ECO:0000256" key="2">
    <source>
        <dbReference type="ARBA" id="ARBA00023015"/>
    </source>
</evidence>
<feature type="domain" description="HTH lysR-type" evidence="5">
    <location>
        <begin position="9"/>
        <end position="66"/>
    </location>
</feature>
<dbReference type="EMBL" id="CVRL01000013">
    <property type="protein sequence ID" value="CRL10564.1"/>
    <property type="molecule type" value="Genomic_DNA"/>
</dbReference>
<evidence type="ECO:0000256" key="3">
    <source>
        <dbReference type="ARBA" id="ARBA00023125"/>
    </source>
</evidence>
<dbReference type="GO" id="GO:0003677">
    <property type="term" value="F:DNA binding"/>
    <property type="evidence" value="ECO:0007669"/>
    <property type="project" value="UniProtKB-KW"/>
</dbReference>
<dbReference type="Gene3D" id="1.10.10.10">
    <property type="entry name" value="Winged helix-like DNA-binding domain superfamily/Winged helix DNA-binding domain"/>
    <property type="match status" value="1"/>
</dbReference>
<dbReference type="InterPro" id="IPR005119">
    <property type="entry name" value="LysR_subst-bd"/>
</dbReference>
<evidence type="ECO:0000313" key="6">
    <source>
        <dbReference type="EMBL" id="CRL10564.1"/>
    </source>
</evidence>
<dbReference type="Proteomes" id="UP000043764">
    <property type="component" value="Unassembled WGS sequence"/>
</dbReference>
<reference evidence="7" key="1">
    <citation type="submission" date="2015-05" db="EMBL/GenBank/DDBJ databases">
        <authorList>
            <person name="Rodrigo-Torres Lidia"/>
            <person name="Arahal R.David."/>
        </authorList>
    </citation>
    <scope>NUCLEOTIDE SEQUENCE [LARGE SCALE GENOMIC DNA]</scope>
    <source>
        <strain evidence="7">CECT 7321</strain>
    </source>
</reference>
<dbReference type="Gene3D" id="3.40.190.10">
    <property type="entry name" value="Periplasmic binding protein-like II"/>
    <property type="match status" value="2"/>
</dbReference>
<dbReference type="RefSeq" id="WP_050672988.1">
    <property type="nucleotide sequence ID" value="NZ_CVRL01000013.1"/>
</dbReference>
<evidence type="ECO:0000259" key="5">
    <source>
        <dbReference type="PROSITE" id="PS50931"/>
    </source>
</evidence>
<comment type="similarity">
    <text evidence="1">Belongs to the LysR transcriptional regulatory family.</text>
</comment>
<dbReference type="PANTHER" id="PTHR30537">
    <property type="entry name" value="HTH-TYPE TRANSCRIPTIONAL REGULATOR"/>
    <property type="match status" value="1"/>
</dbReference>
<dbReference type="SUPFAM" id="SSF46785">
    <property type="entry name" value="Winged helix' DNA-binding domain"/>
    <property type="match status" value="1"/>
</dbReference>
<dbReference type="SUPFAM" id="SSF53850">
    <property type="entry name" value="Periplasmic binding protein-like II"/>
    <property type="match status" value="1"/>
</dbReference>
<dbReference type="GO" id="GO:0003700">
    <property type="term" value="F:DNA-binding transcription factor activity"/>
    <property type="evidence" value="ECO:0007669"/>
    <property type="project" value="InterPro"/>
</dbReference>
<protein>
    <submittedName>
        <fullName evidence="6">Gcv operon activator</fullName>
    </submittedName>
</protein>
<accession>A0A0H5D0H8</accession>
<dbReference type="InterPro" id="IPR058163">
    <property type="entry name" value="LysR-type_TF_proteobact-type"/>
</dbReference>
<dbReference type="STRING" id="481446.NIT7645_00106"/>
<dbReference type="Pfam" id="PF03466">
    <property type="entry name" value="LysR_substrate"/>
    <property type="match status" value="1"/>
</dbReference>
<dbReference type="InterPro" id="IPR000847">
    <property type="entry name" value="LysR_HTH_N"/>
</dbReference>
<keyword evidence="2" id="KW-0805">Transcription regulation</keyword>
<dbReference type="InterPro" id="IPR036390">
    <property type="entry name" value="WH_DNA-bd_sf"/>
</dbReference>
<evidence type="ECO:0000313" key="7">
    <source>
        <dbReference type="Proteomes" id="UP000043764"/>
    </source>
</evidence>
<evidence type="ECO:0000256" key="1">
    <source>
        <dbReference type="ARBA" id="ARBA00009437"/>
    </source>
</evidence>
<organism evidence="6 7">
    <name type="scientific">Phaeobacter italicus</name>
    <dbReference type="NCBI Taxonomy" id="481446"/>
    <lineage>
        <taxon>Bacteria</taxon>
        <taxon>Pseudomonadati</taxon>
        <taxon>Pseudomonadota</taxon>
        <taxon>Alphaproteobacteria</taxon>
        <taxon>Rhodobacterales</taxon>
        <taxon>Roseobacteraceae</taxon>
        <taxon>Phaeobacter</taxon>
    </lineage>
</organism>
<dbReference type="FunFam" id="1.10.10.10:FF:000001">
    <property type="entry name" value="LysR family transcriptional regulator"/>
    <property type="match status" value="1"/>
</dbReference>
<sequence>MHNPRPTLPPLEWIRVFEAAARTGSFTAAAAETGITQSAVSQRIAQLEQRLGTALFHRHPRAITLSVEGEAWLPHVQSALEGMRDSSEAIFGSGRRRLVISASQTIIDLWLMPRLGQLAEVAHGEISVQTMVTGAHDAPEDDVIRIRYGTGDWPHPYKLPLYGEALAPLAAPSLLEARGRDWTHLPRIACSGARPGWSDWLARQGGSSTPVPQLRFDTHLSALGAARAGAGVVLGSLPLAEADLRSGALIRLEETSLPHHATYWLIAGQDALSRTQWDQIQQIVGGRPLAQSSHNQDGTP</sequence>
<dbReference type="PANTHER" id="PTHR30537:SF5">
    <property type="entry name" value="HTH-TYPE TRANSCRIPTIONAL ACTIVATOR TTDR-RELATED"/>
    <property type="match status" value="1"/>
</dbReference>
<keyword evidence="7" id="KW-1185">Reference proteome</keyword>
<keyword evidence="3" id="KW-0238">DNA-binding</keyword>
<dbReference type="AlphaFoldDB" id="A0A0H5D0H8"/>
<dbReference type="PROSITE" id="PS50931">
    <property type="entry name" value="HTH_LYSR"/>
    <property type="match status" value="1"/>
</dbReference>
<proteinExistence type="inferred from homology"/>
<name>A0A0H5D0H8_9RHOB</name>
<evidence type="ECO:0000256" key="4">
    <source>
        <dbReference type="ARBA" id="ARBA00023163"/>
    </source>
</evidence>